<sequence length="331" mass="35970">MRGAGALAVLTLALLAAASGCTNTAQEPVVLEVVPAGSLLYPFEHIERAFESEHPGIDVRLEGHGSIQAVRQVTDLHRDVDVVAVADASLIPDMMFRPMEDGEGNYTDTYRTFATNEMVIAYTDRSAYADEITAENWYTILARPDVRVGFSNPMLDACGYRALMVTALAEEHYEAPGIFAAIIGDAFTPSLTMTREDGVRTITLPALLKPSSEKVAIRDGSIYLLSLIDAGGIDYAFEYRSVADEHGLLQIDLPPEIDLSDAAFADTYRSVVVKLGFRRFSSVGDTRVGQPIVYAVTVPATAEHPEEAASFVAFVLDAFTESRDGWPQPLE</sequence>
<evidence type="ECO:0000256" key="1">
    <source>
        <dbReference type="ARBA" id="ARBA00009438"/>
    </source>
</evidence>
<dbReference type="InterPro" id="IPR022498">
    <property type="entry name" value="ABC_trnspt_W-bd_WtpA"/>
</dbReference>
<comment type="caution">
    <text evidence="2">The sequence shown here is derived from an EMBL/GenBank/DDBJ whole genome shotgun (WGS) entry which is preliminary data.</text>
</comment>
<dbReference type="SUPFAM" id="SSF53850">
    <property type="entry name" value="Periplasmic binding protein-like II"/>
    <property type="match status" value="1"/>
</dbReference>
<dbReference type="Proteomes" id="UP001168338">
    <property type="component" value="Unassembled WGS sequence"/>
</dbReference>
<organism evidence="2 3">
    <name type="scientific">Methanoculleus frigidifontis</name>
    <dbReference type="NCBI Taxonomy" id="2584085"/>
    <lineage>
        <taxon>Archaea</taxon>
        <taxon>Methanobacteriati</taxon>
        <taxon>Methanobacteriota</taxon>
        <taxon>Stenosarchaea group</taxon>
        <taxon>Methanomicrobia</taxon>
        <taxon>Methanomicrobiales</taxon>
        <taxon>Methanomicrobiaceae</taxon>
        <taxon>Methanoculleus</taxon>
    </lineage>
</organism>
<dbReference type="PANTHER" id="PTHR30632:SF16">
    <property type="entry name" value="MOLYBDATE_TUNGSTATE-BINDING PROTEIN WTPA"/>
    <property type="match status" value="1"/>
</dbReference>
<dbReference type="PROSITE" id="PS51257">
    <property type="entry name" value="PROKAR_LIPOPROTEIN"/>
    <property type="match status" value="1"/>
</dbReference>
<evidence type="ECO:0000313" key="3">
    <source>
        <dbReference type="Proteomes" id="UP001168338"/>
    </source>
</evidence>
<dbReference type="NCBIfam" id="TIGR03730">
    <property type="entry name" value="tungstate_WtpA"/>
    <property type="match status" value="1"/>
</dbReference>
<dbReference type="RefSeq" id="WP_301664761.1">
    <property type="nucleotide sequence ID" value="NZ_VCYH01000008.1"/>
</dbReference>
<proteinExistence type="inferred from homology"/>
<name>A0ABT8MCD5_9EURY</name>
<comment type="similarity">
    <text evidence="1">Belongs to the bacterial solute-binding protein 1 family. WtpA subfamily.</text>
</comment>
<dbReference type="PANTHER" id="PTHR30632">
    <property type="entry name" value="MOLYBDATE-BINDING PERIPLASMIC PROTEIN"/>
    <property type="match status" value="1"/>
</dbReference>
<dbReference type="EMBL" id="VCYH01000008">
    <property type="protein sequence ID" value="MDN7025599.1"/>
    <property type="molecule type" value="Genomic_DNA"/>
</dbReference>
<evidence type="ECO:0000313" key="2">
    <source>
        <dbReference type="EMBL" id="MDN7025599.1"/>
    </source>
</evidence>
<dbReference type="CDD" id="cd13540">
    <property type="entry name" value="PBP2_ModA_WtpA"/>
    <property type="match status" value="1"/>
</dbReference>
<protein>
    <submittedName>
        <fullName evidence="2">Tungstate ABC transporter substrate-binding protein WtpA</fullName>
    </submittedName>
</protein>
<dbReference type="Pfam" id="PF13531">
    <property type="entry name" value="SBP_bac_11"/>
    <property type="match status" value="1"/>
</dbReference>
<reference evidence="2" key="1">
    <citation type="submission" date="2019-05" db="EMBL/GenBank/DDBJ databases">
        <title>Methanoculleus sp. FWC-SCC1, a methanogenic archaeon isolated from deep marine cold seep.</title>
        <authorList>
            <person name="Chen Y.-W."/>
            <person name="Chen S.-C."/>
            <person name="Teng N.-H."/>
            <person name="Lai M.-C."/>
        </authorList>
    </citation>
    <scope>NUCLEOTIDE SEQUENCE</scope>
    <source>
        <strain evidence="2">FWC-SCC1</strain>
    </source>
</reference>
<dbReference type="Gene3D" id="3.40.190.10">
    <property type="entry name" value="Periplasmic binding protein-like II"/>
    <property type="match status" value="2"/>
</dbReference>
<accession>A0ABT8MCD5</accession>
<gene>
    <name evidence="2" type="primary">wtpA</name>
    <name evidence="2" type="ORF">FGU65_11975</name>
</gene>
<keyword evidence="3" id="KW-1185">Reference proteome</keyword>
<dbReference type="InterPro" id="IPR050682">
    <property type="entry name" value="ModA/WtpA"/>
</dbReference>